<keyword evidence="1" id="KW-0472">Membrane</keyword>
<dbReference type="EMBL" id="CP018866">
    <property type="protein sequence ID" value="AST91858.1"/>
    <property type="molecule type" value="Genomic_DNA"/>
</dbReference>
<proteinExistence type="predicted"/>
<reference evidence="2 3" key="1">
    <citation type="submission" date="2016-12" db="EMBL/GenBank/DDBJ databases">
        <title>The whole genome sequencing and assembly of Bacillus cohnii DSM 6307T strain.</title>
        <authorList>
            <person name="Lee Y.-J."/>
            <person name="Yi H."/>
            <person name="Bahn Y.-S."/>
            <person name="Kim J.F."/>
            <person name="Lee D.-W."/>
        </authorList>
    </citation>
    <scope>NUCLEOTIDE SEQUENCE [LARGE SCALE GENOMIC DNA]</scope>
    <source>
        <strain evidence="2 3">DSM 6307</strain>
    </source>
</reference>
<gene>
    <name evidence="2" type="ORF">BC6307_11505</name>
</gene>
<accession>A0A223KR90</accession>
<dbReference type="Proteomes" id="UP000215224">
    <property type="component" value="Chromosome"/>
</dbReference>
<name>A0A223KR90_9BACI</name>
<dbReference type="AlphaFoldDB" id="A0A223KR90"/>
<keyword evidence="1" id="KW-1133">Transmembrane helix</keyword>
<keyword evidence="3" id="KW-1185">Reference proteome</keyword>
<feature type="transmembrane region" description="Helical" evidence="1">
    <location>
        <begin position="6"/>
        <end position="26"/>
    </location>
</feature>
<evidence type="ECO:0000313" key="3">
    <source>
        <dbReference type="Proteomes" id="UP000215224"/>
    </source>
</evidence>
<sequence length="80" mass="8668">MFTTSRTSNLWTTAIGIGLGVTLIAINNNRNKQSPTEENSVSSTESQNRILTNDEISSIMNENFHSLAEAADGVTSSLKH</sequence>
<protein>
    <submittedName>
        <fullName evidence="2">Uncharacterized protein</fullName>
    </submittedName>
</protein>
<evidence type="ECO:0000256" key="1">
    <source>
        <dbReference type="SAM" id="Phobius"/>
    </source>
</evidence>
<dbReference type="STRING" id="1314751.GCA_001591425_00176"/>
<dbReference type="RefSeq" id="WP_066410945.1">
    <property type="nucleotide sequence ID" value="NZ_CP018866.1"/>
</dbReference>
<organism evidence="2 3">
    <name type="scientific">Sutcliffiella cohnii</name>
    <dbReference type="NCBI Taxonomy" id="33932"/>
    <lineage>
        <taxon>Bacteria</taxon>
        <taxon>Bacillati</taxon>
        <taxon>Bacillota</taxon>
        <taxon>Bacilli</taxon>
        <taxon>Bacillales</taxon>
        <taxon>Bacillaceae</taxon>
        <taxon>Sutcliffiella</taxon>
    </lineage>
</organism>
<dbReference type="KEGG" id="bcoh:BC6307_11505"/>
<evidence type="ECO:0000313" key="2">
    <source>
        <dbReference type="EMBL" id="AST91858.1"/>
    </source>
</evidence>
<keyword evidence="1" id="KW-0812">Transmembrane</keyword>